<dbReference type="EMBL" id="OU466860">
    <property type="protein sequence ID" value="CAH2060842.1"/>
    <property type="molecule type" value="Genomic_DNA"/>
</dbReference>
<sequence length="135" mass="15330">MTLTKKEKERLKYLEFVQVAVEALCSHLRKGKRQVWSIEGAIKTVVGPVYQKYHDVLEVLKNMDQKVDMYVIELDHRFPPIVKQLTPIVACAFAFLARCAGSVETASGIAKSVYSKYEPAAKELYASYKSKIRAM</sequence>
<keyword evidence="3" id="KW-1185">Reference proteome</keyword>
<dbReference type="InterPro" id="IPR008802">
    <property type="entry name" value="REF"/>
</dbReference>
<dbReference type="Pfam" id="PF05755">
    <property type="entry name" value="REF"/>
    <property type="match status" value="1"/>
</dbReference>
<reference evidence="2 3" key="1">
    <citation type="submission" date="2022-03" db="EMBL/GenBank/DDBJ databases">
        <authorList>
            <person name="Nunn A."/>
            <person name="Chopra R."/>
            <person name="Nunn A."/>
            <person name="Contreras Garrido A."/>
        </authorList>
    </citation>
    <scope>NUCLEOTIDE SEQUENCE [LARGE SCALE GENOMIC DNA]</scope>
</reference>
<dbReference type="PANTHER" id="PTHR33732">
    <property type="entry name" value="REF/SRPP-LIKE PROTEIN OS05G0151300/LOC_OS05G05940"/>
    <property type="match status" value="1"/>
</dbReference>
<evidence type="ECO:0000313" key="3">
    <source>
        <dbReference type="Proteomes" id="UP000836841"/>
    </source>
</evidence>
<organism evidence="2 3">
    <name type="scientific">Thlaspi arvense</name>
    <name type="common">Field penny-cress</name>
    <dbReference type="NCBI Taxonomy" id="13288"/>
    <lineage>
        <taxon>Eukaryota</taxon>
        <taxon>Viridiplantae</taxon>
        <taxon>Streptophyta</taxon>
        <taxon>Embryophyta</taxon>
        <taxon>Tracheophyta</taxon>
        <taxon>Spermatophyta</taxon>
        <taxon>Magnoliopsida</taxon>
        <taxon>eudicotyledons</taxon>
        <taxon>Gunneridae</taxon>
        <taxon>Pentapetalae</taxon>
        <taxon>rosids</taxon>
        <taxon>malvids</taxon>
        <taxon>Brassicales</taxon>
        <taxon>Brassicaceae</taxon>
        <taxon>Thlaspideae</taxon>
        <taxon>Thlaspi</taxon>
    </lineage>
</organism>
<protein>
    <submittedName>
        <fullName evidence="2">Uncharacterized protein</fullName>
    </submittedName>
</protein>
<dbReference type="PANTHER" id="PTHR33732:SF9">
    <property type="entry name" value="REF_SRPP-LIKE PROTEIN OS05G0151300_LOC_OS05G05940"/>
    <property type="match status" value="1"/>
</dbReference>
<dbReference type="AlphaFoldDB" id="A0AAU9SE30"/>
<name>A0AAU9SE30_THLAR</name>
<accession>A0AAU9SE30</accession>
<evidence type="ECO:0000313" key="2">
    <source>
        <dbReference type="EMBL" id="CAH2060842.1"/>
    </source>
</evidence>
<gene>
    <name evidence="2" type="ORF">TAV2_LOCUS12384</name>
</gene>
<evidence type="ECO:0000256" key="1">
    <source>
        <dbReference type="ARBA" id="ARBA00009737"/>
    </source>
</evidence>
<comment type="similarity">
    <text evidence="1">Belongs to the REF/SRPP family.</text>
</comment>
<proteinExistence type="inferred from homology"/>
<dbReference type="Proteomes" id="UP000836841">
    <property type="component" value="Chromosome 4"/>
</dbReference>